<dbReference type="Pfam" id="PF04145">
    <property type="entry name" value="Ctr"/>
    <property type="match status" value="1"/>
</dbReference>
<keyword evidence="4 6" id="KW-1133">Transmembrane helix</keyword>
<dbReference type="GO" id="GO:0016020">
    <property type="term" value="C:membrane"/>
    <property type="evidence" value="ECO:0007669"/>
    <property type="project" value="UniProtKB-SubCell"/>
</dbReference>
<evidence type="ECO:0000313" key="7">
    <source>
        <dbReference type="EMBL" id="KAK4460446.1"/>
    </source>
</evidence>
<sequence>MATNTTKSGMGGGGMGGHGCKISMLWNWNTIDSCFIASSWKITSKGVFAGSCIGVVCLTIMLELLRRATKEYDRYLLDKHLRSTPVLEAPTAAGEAGVASAGAVAACQIRPYRPSVYEQAIRALLHLLQFAVGYFVMLLAMYYNGYIIICIFIGAYIGAFLFHWEPLGTGLQTSATRDATVCCG</sequence>
<dbReference type="GO" id="GO:0005375">
    <property type="term" value="F:copper ion transmembrane transporter activity"/>
    <property type="evidence" value="ECO:0007669"/>
    <property type="project" value="UniProtKB-UniRule"/>
</dbReference>
<comment type="subcellular location">
    <subcellularLocation>
        <location evidence="1 6">Membrane</location>
        <topology evidence="1 6">Multi-pass membrane protein</topology>
    </subcellularLocation>
</comment>
<gene>
    <name evidence="7" type="ORF">QBC42DRAFT_332481</name>
</gene>
<dbReference type="Proteomes" id="UP001321749">
    <property type="component" value="Unassembled WGS sequence"/>
</dbReference>
<name>A0AAV9HN10_9PEZI</name>
<keyword evidence="5 6" id="KW-0472">Membrane</keyword>
<comment type="similarity">
    <text evidence="2 6">Belongs to the copper transporter (Ctr) (TC 1.A.56) family. SLC31A subfamily.</text>
</comment>
<dbReference type="AlphaFoldDB" id="A0AAV9HN10"/>
<evidence type="ECO:0000256" key="3">
    <source>
        <dbReference type="ARBA" id="ARBA00022692"/>
    </source>
</evidence>
<protein>
    <recommendedName>
        <fullName evidence="6">Copper transport protein</fullName>
    </recommendedName>
</protein>
<keyword evidence="3 6" id="KW-0812">Transmembrane</keyword>
<keyword evidence="6" id="KW-0186">Copper</keyword>
<evidence type="ECO:0000256" key="4">
    <source>
        <dbReference type="ARBA" id="ARBA00022989"/>
    </source>
</evidence>
<evidence type="ECO:0000256" key="5">
    <source>
        <dbReference type="ARBA" id="ARBA00023136"/>
    </source>
</evidence>
<reference evidence="7" key="2">
    <citation type="submission" date="2023-06" db="EMBL/GenBank/DDBJ databases">
        <authorList>
            <consortium name="Lawrence Berkeley National Laboratory"/>
            <person name="Mondo S.J."/>
            <person name="Hensen N."/>
            <person name="Bonometti L."/>
            <person name="Westerberg I."/>
            <person name="Brannstrom I.O."/>
            <person name="Guillou S."/>
            <person name="Cros-Aarteil S."/>
            <person name="Calhoun S."/>
            <person name="Haridas S."/>
            <person name="Kuo A."/>
            <person name="Pangilinan J."/>
            <person name="Riley R."/>
            <person name="Labutti K."/>
            <person name="Andreopoulos B."/>
            <person name="Lipzen A."/>
            <person name="Chen C."/>
            <person name="Yanf M."/>
            <person name="Daum C."/>
            <person name="Ng V."/>
            <person name="Clum A."/>
            <person name="Steindorff A."/>
            <person name="Ohm R."/>
            <person name="Martin F."/>
            <person name="Silar P."/>
            <person name="Natvig D."/>
            <person name="Lalanne C."/>
            <person name="Gautier V."/>
            <person name="Ament-Velasquez S.L."/>
            <person name="Kruys A."/>
            <person name="Hutchinson M.I."/>
            <person name="Powell A.J."/>
            <person name="Barry K."/>
            <person name="Miller A.N."/>
            <person name="Grigoriev I.V."/>
            <person name="Debuchy R."/>
            <person name="Gladieux P."/>
            <person name="Thoren M.H."/>
            <person name="Johannesson H."/>
        </authorList>
    </citation>
    <scope>NUCLEOTIDE SEQUENCE</scope>
    <source>
        <strain evidence="7">PSN324</strain>
    </source>
</reference>
<keyword evidence="6" id="KW-0406">Ion transport</keyword>
<accession>A0AAV9HN10</accession>
<evidence type="ECO:0000256" key="1">
    <source>
        <dbReference type="ARBA" id="ARBA00004141"/>
    </source>
</evidence>
<keyword evidence="6" id="KW-0187">Copper transport</keyword>
<keyword evidence="6" id="KW-0813">Transport</keyword>
<dbReference type="InterPro" id="IPR007274">
    <property type="entry name" value="Cop_transporter"/>
</dbReference>
<keyword evidence="8" id="KW-1185">Reference proteome</keyword>
<proteinExistence type="inferred from homology"/>
<dbReference type="PANTHER" id="PTHR12483:SF73">
    <property type="entry name" value="COPPER TRANSPORT PROTEIN CTR3"/>
    <property type="match status" value="1"/>
</dbReference>
<evidence type="ECO:0000256" key="6">
    <source>
        <dbReference type="RuleBase" id="RU367022"/>
    </source>
</evidence>
<dbReference type="PANTHER" id="PTHR12483">
    <property type="entry name" value="SOLUTE CARRIER FAMILY 31 COPPER TRANSPORTERS"/>
    <property type="match status" value="1"/>
</dbReference>
<feature type="transmembrane region" description="Helical" evidence="6">
    <location>
        <begin position="47"/>
        <end position="65"/>
    </location>
</feature>
<reference evidence="7" key="1">
    <citation type="journal article" date="2023" name="Mol. Phylogenet. Evol.">
        <title>Genome-scale phylogeny and comparative genomics of the fungal order Sordariales.</title>
        <authorList>
            <person name="Hensen N."/>
            <person name="Bonometti L."/>
            <person name="Westerberg I."/>
            <person name="Brannstrom I.O."/>
            <person name="Guillou S."/>
            <person name="Cros-Aarteil S."/>
            <person name="Calhoun S."/>
            <person name="Haridas S."/>
            <person name="Kuo A."/>
            <person name="Mondo S."/>
            <person name="Pangilinan J."/>
            <person name="Riley R."/>
            <person name="LaButti K."/>
            <person name="Andreopoulos B."/>
            <person name="Lipzen A."/>
            <person name="Chen C."/>
            <person name="Yan M."/>
            <person name="Daum C."/>
            <person name="Ng V."/>
            <person name="Clum A."/>
            <person name="Steindorff A."/>
            <person name="Ohm R.A."/>
            <person name="Martin F."/>
            <person name="Silar P."/>
            <person name="Natvig D.O."/>
            <person name="Lalanne C."/>
            <person name="Gautier V."/>
            <person name="Ament-Velasquez S.L."/>
            <person name="Kruys A."/>
            <person name="Hutchinson M.I."/>
            <person name="Powell A.J."/>
            <person name="Barry K."/>
            <person name="Miller A.N."/>
            <person name="Grigoriev I.V."/>
            <person name="Debuchy R."/>
            <person name="Gladieux P."/>
            <person name="Hiltunen Thoren M."/>
            <person name="Johannesson H."/>
        </authorList>
    </citation>
    <scope>NUCLEOTIDE SEQUENCE</scope>
    <source>
        <strain evidence="7">PSN324</strain>
    </source>
</reference>
<comment type="caution">
    <text evidence="7">The sequence shown here is derived from an EMBL/GenBank/DDBJ whole genome shotgun (WGS) entry which is preliminary data.</text>
</comment>
<evidence type="ECO:0000256" key="2">
    <source>
        <dbReference type="ARBA" id="ARBA00006921"/>
    </source>
</evidence>
<feature type="transmembrane region" description="Helical" evidence="6">
    <location>
        <begin position="146"/>
        <end position="164"/>
    </location>
</feature>
<organism evidence="7 8">
    <name type="scientific">Cladorrhinum samala</name>
    <dbReference type="NCBI Taxonomy" id="585594"/>
    <lineage>
        <taxon>Eukaryota</taxon>
        <taxon>Fungi</taxon>
        <taxon>Dikarya</taxon>
        <taxon>Ascomycota</taxon>
        <taxon>Pezizomycotina</taxon>
        <taxon>Sordariomycetes</taxon>
        <taxon>Sordariomycetidae</taxon>
        <taxon>Sordariales</taxon>
        <taxon>Podosporaceae</taxon>
        <taxon>Cladorrhinum</taxon>
    </lineage>
</organism>
<dbReference type="EMBL" id="MU865012">
    <property type="protein sequence ID" value="KAK4460446.1"/>
    <property type="molecule type" value="Genomic_DNA"/>
</dbReference>
<evidence type="ECO:0000313" key="8">
    <source>
        <dbReference type="Proteomes" id="UP001321749"/>
    </source>
</evidence>